<sequence>MTYLDCLPQKICGVLRGIKGIRELRLRDNRPVRVNVEGTWLWAGDGALQTDCRGAPIFPRLCAEFIRAACNNSLYAYEKTLAQGYFTLEDGTRVGVCGDVGSRGVFREYTSLCLRIAKHVACADVYSGSVLAAGPPCSGKTTFLRDLACKLSLCANVVVVDERGELSCGGLLAKTNCDVMRFADKQYAVTSAVRTLSPQWIVCDELSPQDVEYLLYAAQSGVKVAASIHACSLADAADKLGKAFFCFDTAVLLQPDTFLQTKTDLSKFKQKPLLYDEKCSFVN</sequence>
<evidence type="ECO:0000256" key="2">
    <source>
        <dbReference type="ARBA" id="ARBA00022840"/>
    </source>
</evidence>
<evidence type="ECO:0000259" key="3">
    <source>
        <dbReference type="Pfam" id="PF19568"/>
    </source>
</evidence>
<dbReference type="AlphaFoldDB" id="A0A9D1SQ52"/>
<dbReference type="SUPFAM" id="SSF52540">
    <property type="entry name" value="P-loop containing nucleoside triphosphate hydrolases"/>
    <property type="match status" value="1"/>
</dbReference>
<dbReference type="Proteomes" id="UP000886852">
    <property type="component" value="Unassembled WGS sequence"/>
</dbReference>
<dbReference type="InterPro" id="IPR027417">
    <property type="entry name" value="P-loop_NTPase"/>
</dbReference>
<organism evidence="4 5">
    <name type="scientific">Candidatus Fimimonas merdipullorum</name>
    <dbReference type="NCBI Taxonomy" id="2840822"/>
    <lineage>
        <taxon>Bacteria</taxon>
        <taxon>Pseudomonadati</taxon>
        <taxon>Myxococcota</taxon>
        <taxon>Myxococcia</taxon>
        <taxon>Myxococcales</taxon>
        <taxon>Cystobacterineae</taxon>
        <taxon>Myxococcaceae</taxon>
        <taxon>Myxococcaceae incertae sedis</taxon>
        <taxon>Candidatus Fimimonas</taxon>
    </lineage>
</organism>
<evidence type="ECO:0000256" key="1">
    <source>
        <dbReference type="ARBA" id="ARBA00022741"/>
    </source>
</evidence>
<dbReference type="PANTHER" id="PTHR20953">
    <property type="entry name" value="KINASE-RELATED"/>
    <property type="match status" value="1"/>
</dbReference>
<feature type="domain" description="Stage III sporulation protein AA AAA+ ATPase" evidence="3">
    <location>
        <begin position="21"/>
        <end position="239"/>
    </location>
</feature>
<proteinExistence type="predicted"/>
<name>A0A9D1SQ52_9BACT</name>
<evidence type="ECO:0000313" key="4">
    <source>
        <dbReference type="EMBL" id="HIU90687.1"/>
    </source>
</evidence>
<dbReference type="Gene3D" id="3.40.50.300">
    <property type="entry name" value="P-loop containing nucleotide triphosphate hydrolases"/>
    <property type="match status" value="1"/>
</dbReference>
<evidence type="ECO:0000313" key="5">
    <source>
        <dbReference type="Proteomes" id="UP000886852"/>
    </source>
</evidence>
<dbReference type="Pfam" id="PF19568">
    <property type="entry name" value="Spore_III_AA"/>
    <property type="match status" value="1"/>
</dbReference>
<accession>A0A9D1SQ52</accession>
<gene>
    <name evidence="4" type="primary">tadA</name>
    <name evidence="4" type="ORF">IAC72_01545</name>
</gene>
<dbReference type="EMBL" id="DVOC01000027">
    <property type="protein sequence ID" value="HIU90687.1"/>
    <property type="molecule type" value="Genomic_DNA"/>
</dbReference>
<keyword evidence="1" id="KW-0547">Nucleotide-binding</keyword>
<dbReference type="InterPro" id="IPR045735">
    <property type="entry name" value="Spore_III_AA_AAA+_ATPase"/>
</dbReference>
<dbReference type="PANTHER" id="PTHR20953:SF3">
    <property type="entry name" value="P-LOOP CONTAINING NUCLEOSIDE TRIPHOSPHATE HYDROLASES SUPERFAMILY PROTEIN"/>
    <property type="match status" value="1"/>
</dbReference>
<reference evidence="4" key="1">
    <citation type="submission" date="2020-10" db="EMBL/GenBank/DDBJ databases">
        <authorList>
            <person name="Gilroy R."/>
        </authorList>
    </citation>
    <scope>NUCLEOTIDE SEQUENCE</scope>
    <source>
        <strain evidence="4">ChiHjej12B11-7776</strain>
    </source>
</reference>
<keyword evidence="2" id="KW-0067">ATP-binding</keyword>
<reference evidence="4" key="2">
    <citation type="journal article" date="2021" name="PeerJ">
        <title>Extensive microbial diversity within the chicken gut microbiome revealed by metagenomics and culture.</title>
        <authorList>
            <person name="Gilroy R."/>
            <person name="Ravi A."/>
            <person name="Getino M."/>
            <person name="Pursley I."/>
            <person name="Horton D.L."/>
            <person name="Alikhan N.F."/>
            <person name="Baker D."/>
            <person name="Gharbi K."/>
            <person name="Hall N."/>
            <person name="Watson M."/>
            <person name="Adriaenssens E.M."/>
            <person name="Foster-Nyarko E."/>
            <person name="Jarju S."/>
            <person name="Secka A."/>
            <person name="Antonio M."/>
            <person name="Oren A."/>
            <person name="Chaudhuri R.R."/>
            <person name="La Ragione R."/>
            <person name="Hildebrand F."/>
            <person name="Pallen M.J."/>
        </authorList>
    </citation>
    <scope>NUCLEOTIDE SEQUENCE</scope>
    <source>
        <strain evidence="4">ChiHjej12B11-7776</strain>
    </source>
</reference>
<comment type="caution">
    <text evidence="4">The sequence shown here is derived from an EMBL/GenBank/DDBJ whole genome shotgun (WGS) entry which is preliminary data.</text>
</comment>
<dbReference type="GO" id="GO:0005524">
    <property type="term" value="F:ATP binding"/>
    <property type="evidence" value="ECO:0007669"/>
    <property type="project" value="UniProtKB-KW"/>
</dbReference>
<protein>
    <submittedName>
        <fullName evidence="4">Flp pilus assembly complex ATPase component TadA</fullName>
    </submittedName>
</protein>